<proteinExistence type="predicted"/>
<dbReference type="Proteomes" id="UP000708208">
    <property type="component" value="Unassembled WGS sequence"/>
</dbReference>
<gene>
    <name evidence="1" type="ORF">AFUS01_LOCUS28366</name>
</gene>
<accession>A0A8J2KJW9</accession>
<name>A0A8J2KJW9_9HEXA</name>
<evidence type="ECO:0000313" key="1">
    <source>
        <dbReference type="EMBL" id="CAG7817822.1"/>
    </source>
</evidence>
<feature type="non-terminal residue" evidence="1">
    <location>
        <position position="1"/>
    </location>
</feature>
<keyword evidence="2" id="KW-1185">Reference proteome</keyword>
<reference evidence="1" key="1">
    <citation type="submission" date="2021-06" db="EMBL/GenBank/DDBJ databases">
        <authorList>
            <person name="Hodson N. C."/>
            <person name="Mongue J. A."/>
            <person name="Jaron S. K."/>
        </authorList>
    </citation>
    <scope>NUCLEOTIDE SEQUENCE</scope>
</reference>
<organism evidence="1 2">
    <name type="scientific">Allacma fusca</name>
    <dbReference type="NCBI Taxonomy" id="39272"/>
    <lineage>
        <taxon>Eukaryota</taxon>
        <taxon>Metazoa</taxon>
        <taxon>Ecdysozoa</taxon>
        <taxon>Arthropoda</taxon>
        <taxon>Hexapoda</taxon>
        <taxon>Collembola</taxon>
        <taxon>Symphypleona</taxon>
        <taxon>Sminthuridae</taxon>
        <taxon>Allacma</taxon>
    </lineage>
</organism>
<sequence>MESKTDASHSISRTELIRGMIQKPMVRLFTGENFTGDFKDYHFGKKSNYKGCYHFDESLEIKSGATFGSVHKLRHVL</sequence>
<comment type="caution">
    <text evidence="1">The sequence shown here is derived from an EMBL/GenBank/DDBJ whole genome shotgun (WGS) entry which is preliminary data.</text>
</comment>
<protein>
    <submittedName>
        <fullName evidence="1">Uncharacterized protein</fullName>
    </submittedName>
</protein>
<evidence type="ECO:0000313" key="2">
    <source>
        <dbReference type="Proteomes" id="UP000708208"/>
    </source>
</evidence>
<dbReference type="EMBL" id="CAJVCH010404657">
    <property type="protein sequence ID" value="CAG7817822.1"/>
    <property type="molecule type" value="Genomic_DNA"/>
</dbReference>
<dbReference type="AlphaFoldDB" id="A0A8J2KJW9"/>